<evidence type="ECO:0000313" key="8">
    <source>
        <dbReference type="Proteomes" id="UP001501920"/>
    </source>
</evidence>
<dbReference type="GO" id="GO:0005576">
    <property type="term" value="C:extracellular region"/>
    <property type="evidence" value="ECO:0007669"/>
    <property type="project" value="UniProtKB-SubCell"/>
</dbReference>
<organism evidence="7 8">
    <name type="scientific">Pygocentrus nattereri</name>
    <name type="common">Red-bellied piranha</name>
    <dbReference type="NCBI Taxonomy" id="42514"/>
    <lineage>
        <taxon>Eukaryota</taxon>
        <taxon>Metazoa</taxon>
        <taxon>Chordata</taxon>
        <taxon>Craniata</taxon>
        <taxon>Vertebrata</taxon>
        <taxon>Euteleostomi</taxon>
        <taxon>Actinopterygii</taxon>
        <taxon>Neopterygii</taxon>
        <taxon>Teleostei</taxon>
        <taxon>Ostariophysi</taxon>
        <taxon>Characiformes</taxon>
        <taxon>Characoidei</taxon>
        <taxon>Pygocentrus</taxon>
    </lineage>
</organism>
<dbReference type="Ensembl" id="ENSPNAT00000024392.2">
    <property type="protein sequence ID" value="ENSPNAP00000033505.1"/>
    <property type="gene ID" value="ENSPNAG00000022122.2"/>
</dbReference>
<evidence type="ECO:0000313" key="7">
    <source>
        <dbReference type="Ensembl" id="ENSPNAP00000033505.1"/>
    </source>
</evidence>
<protein>
    <submittedName>
        <fullName evidence="7">Uncharacterized protein</fullName>
    </submittedName>
</protein>
<evidence type="ECO:0000256" key="4">
    <source>
        <dbReference type="ARBA" id="ARBA00022729"/>
    </source>
</evidence>
<comment type="subcellular location">
    <subcellularLocation>
        <location evidence="1">Secreted</location>
    </subcellularLocation>
</comment>
<keyword evidence="3" id="KW-0964">Secreted</keyword>
<proteinExistence type="inferred from homology"/>
<evidence type="ECO:0000256" key="3">
    <source>
        <dbReference type="ARBA" id="ARBA00022525"/>
    </source>
</evidence>
<dbReference type="GeneTree" id="ENSGT01150000288111"/>
<evidence type="ECO:0000256" key="6">
    <source>
        <dbReference type="SAM" id="MobiDB-lite"/>
    </source>
</evidence>
<reference evidence="7" key="2">
    <citation type="submission" date="2025-08" db="UniProtKB">
        <authorList>
            <consortium name="Ensembl"/>
        </authorList>
    </citation>
    <scope>IDENTIFICATION</scope>
</reference>
<evidence type="ECO:0000256" key="5">
    <source>
        <dbReference type="ARBA" id="ARBA00023157"/>
    </source>
</evidence>
<reference evidence="7 8" key="1">
    <citation type="submission" date="2020-10" db="EMBL/GenBank/DDBJ databases">
        <title>Pygocentrus nattereri (red-bellied piranha) genome, fPygNat1, primary haplotype.</title>
        <authorList>
            <person name="Myers G."/>
            <person name="Meyer A."/>
            <person name="Karagic N."/>
            <person name="Pippel M."/>
            <person name="Winkler S."/>
            <person name="Tracey A."/>
            <person name="Wood J."/>
            <person name="Formenti G."/>
            <person name="Howe K."/>
            <person name="Fedrigo O."/>
            <person name="Jarvis E.D."/>
        </authorList>
    </citation>
    <scope>NUCLEOTIDE SEQUENCE [LARGE SCALE GENOMIC DNA]</scope>
</reference>
<comment type="similarity">
    <text evidence="2">Belongs to the adrenomedullin family.</text>
</comment>
<dbReference type="GO" id="GO:0003073">
    <property type="term" value="P:regulation of systemic arterial blood pressure"/>
    <property type="evidence" value="ECO:0007669"/>
    <property type="project" value="TreeGrafter"/>
</dbReference>
<keyword evidence="4" id="KW-0732">Signal</keyword>
<dbReference type="PANTHER" id="PTHR23414">
    <property type="entry name" value="ADRENOMEDULLIN, ADM"/>
    <property type="match status" value="1"/>
</dbReference>
<dbReference type="InterPro" id="IPR021116">
    <property type="entry name" value="Calcitonin/adrenomedullin"/>
</dbReference>
<dbReference type="InterPro" id="IPR051665">
    <property type="entry name" value="Adrenomedullin-reg_peptide"/>
</dbReference>
<feature type="region of interest" description="Disordered" evidence="6">
    <location>
        <begin position="133"/>
        <end position="152"/>
    </location>
</feature>
<dbReference type="Pfam" id="PF00214">
    <property type="entry name" value="Calc_CGRP_IAPP"/>
    <property type="match status" value="1"/>
</dbReference>
<feature type="region of interest" description="Disordered" evidence="6">
    <location>
        <begin position="1"/>
        <end position="21"/>
    </location>
</feature>
<dbReference type="STRING" id="42514.ENSPNAP00000033505"/>
<dbReference type="GO" id="GO:0007189">
    <property type="term" value="P:adenylate cyclase-activating G protein-coupled receptor signaling pathway"/>
    <property type="evidence" value="ECO:0007669"/>
    <property type="project" value="TreeGrafter"/>
</dbReference>
<sequence>MVSSQSSSRSSPSSPANLGSRRRGHCMMTVAVLLFLYMPVTTAVAVRHSLRPQTDPLSLINSLQTAEEFVTSVDRHKGTPSTATNSRTTEVPTPLRNILIKSIRARSRRAVQRGCQFGTCQVHNLANTLYMMGQKTGKEQSKKATDPNGYGR</sequence>
<keyword evidence="5" id="KW-1015">Disulfide bond</keyword>
<accession>A0A3B4ECE4</accession>
<dbReference type="PANTHER" id="PTHR23414:SF6">
    <property type="entry name" value="ADRENOMEDULLIN-5-LIKE PROTEIN-RELATED"/>
    <property type="match status" value="1"/>
</dbReference>
<dbReference type="GO" id="GO:0005179">
    <property type="term" value="F:hormone activity"/>
    <property type="evidence" value="ECO:0007669"/>
    <property type="project" value="InterPro"/>
</dbReference>
<reference evidence="7" key="3">
    <citation type="submission" date="2025-09" db="UniProtKB">
        <authorList>
            <consortium name="Ensembl"/>
        </authorList>
    </citation>
    <scope>IDENTIFICATION</scope>
</reference>
<feature type="compositionally biased region" description="Low complexity" evidence="6">
    <location>
        <begin position="1"/>
        <end position="15"/>
    </location>
</feature>
<name>A0A3B4ECE4_PYGNA</name>
<evidence type="ECO:0000256" key="1">
    <source>
        <dbReference type="ARBA" id="ARBA00004613"/>
    </source>
</evidence>
<dbReference type="AlphaFoldDB" id="A0A3B4ECE4"/>
<dbReference type="Proteomes" id="UP001501920">
    <property type="component" value="Chromosome 13"/>
</dbReference>
<dbReference type="GO" id="GO:0010460">
    <property type="term" value="P:positive regulation of heart rate"/>
    <property type="evidence" value="ECO:0007669"/>
    <property type="project" value="TreeGrafter"/>
</dbReference>
<feature type="compositionally biased region" description="Basic and acidic residues" evidence="6">
    <location>
        <begin position="136"/>
        <end position="145"/>
    </location>
</feature>
<dbReference type="OMA" id="IIPFHSE"/>
<keyword evidence="8" id="KW-1185">Reference proteome</keyword>
<evidence type="ECO:0000256" key="2">
    <source>
        <dbReference type="ARBA" id="ARBA00010575"/>
    </source>
</evidence>